<dbReference type="EMBL" id="MUGY01000004">
    <property type="protein sequence ID" value="OXA96874.1"/>
    <property type="molecule type" value="Genomic_DNA"/>
</dbReference>
<reference evidence="3 5" key="2">
    <citation type="submission" date="2016-11" db="EMBL/GenBank/DDBJ databases">
        <title>Whole genomes of Flavobacteriaceae.</title>
        <authorList>
            <person name="Stine C."/>
            <person name="Li C."/>
            <person name="Tadesse D."/>
        </authorList>
    </citation>
    <scope>NUCLEOTIDE SEQUENCE [LARGE SCALE GENOMIC DNA]</scope>
    <source>
        <strain evidence="3 5">ATCC 29551</strain>
    </source>
</reference>
<organism evidence="2 4">
    <name type="scientific">Flavobacterium hydatis</name>
    <name type="common">Cytophaga aquatilis</name>
    <dbReference type="NCBI Taxonomy" id="991"/>
    <lineage>
        <taxon>Bacteria</taxon>
        <taxon>Pseudomonadati</taxon>
        <taxon>Bacteroidota</taxon>
        <taxon>Flavobacteriia</taxon>
        <taxon>Flavobacteriales</taxon>
        <taxon>Flavobacteriaceae</taxon>
        <taxon>Flavobacterium</taxon>
    </lineage>
</organism>
<dbReference type="Proteomes" id="UP000198424">
    <property type="component" value="Unassembled WGS sequence"/>
</dbReference>
<proteinExistence type="predicted"/>
<reference evidence="2 4" key="1">
    <citation type="submission" date="2014-07" db="EMBL/GenBank/DDBJ databases">
        <title>Genome of Flavobacterium hydatis DSM 2063.</title>
        <authorList>
            <person name="Pipes S.E."/>
            <person name="Stropko S.J."/>
            <person name="Newman J.D."/>
        </authorList>
    </citation>
    <scope>NUCLEOTIDE SEQUENCE [LARGE SCALE GENOMIC DNA]</scope>
    <source>
        <strain evidence="2 4">DSM 2063</strain>
    </source>
</reference>
<evidence type="ECO:0000313" key="2">
    <source>
        <dbReference type="EMBL" id="KFF18377.1"/>
    </source>
</evidence>
<comment type="caution">
    <text evidence="2">The sequence shown here is derived from an EMBL/GenBank/DDBJ whole genome shotgun (WGS) entry which is preliminary data.</text>
</comment>
<feature type="transmembrane region" description="Helical" evidence="1">
    <location>
        <begin position="46"/>
        <end position="71"/>
    </location>
</feature>
<dbReference type="EMBL" id="JPRM01000006">
    <property type="protein sequence ID" value="KFF18377.1"/>
    <property type="molecule type" value="Genomic_DNA"/>
</dbReference>
<feature type="transmembrane region" description="Helical" evidence="1">
    <location>
        <begin position="91"/>
        <end position="112"/>
    </location>
</feature>
<keyword evidence="1" id="KW-1133">Transmembrane helix</keyword>
<accession>A0A086ANW3</accession>
<dbReference type="eggNOG" id="ENOG5032Z3V">
    <property type="taxonomic scope" value="Bacteria"/>
</dbReference>
<evidence type="ECO:0008006" key="6">
    <source>
        <dbReference type="Google" id="ProtNLM"/>
    </source>
</evidence>
<evidence type="ECO:0000313" key="3">
    <source>
        <dbReference type="EMBL" id="OXA96874.1"/>
    </source>
</evidence>
<name>A0A086ANW3_FLAHY</name>
<dbReference type="RefSeq" id="WP_035619704.1">
    <property type="nucleotide sequence ID" value="NZ_JBEWQG010000017.1"/>
</dbReference>
<sequence length="118" mass="13453">MNANLNIIGYFIYLIITIFIIVKVGKACYKNGNVFVSELIPDHEDLCLRINQILLLGYYLLNIGYCAMTLISWETIIVTSQLIEVIATKTAIIIFIISGLHYINIIIITKYIQKLINN</sequence>
<keyword evidence="5" id="KW-1185">Reference proteome</keyword>
<gene>
    <name evidence="3" type="ORF">B0A62_06390</name>
    <name evidence="2" type="ORF">IW20_05625</name>
</gene>
<dbReference type="Proteomes" id="UP000028712">
    <property type="component" value="Unassembled WGS sequence"/>
</dbReference>
<evidence type="ECO:0000256" key="1">
    <source>
        <dbReference type="SAM" id="Phobius"/>
    </source>
</evidence>
<keyword evidence="1" id="KW-0812">Transmembrane</keyword>
<protein>
    <recommendedName>
        <fullName evidence="6">Integral membrane protein</fullName>
    </recommendedName>
</protein>
<feature type="transmembrane region" description="Helical" evidence="1">
    <location>
        <begin position="6"/>
        <end position="25"/>
    </location>
</feature>
<evidence type="ECO:0000313" key="5">
    <source>
        <dbReference type="Proteomes" id="UP000198424"/>
    </source>
</evidence>
<keyword evidence="1" id="KW-0472">Membrane</keyword>
<dbReference type="STRING" id="991.IW20_05625"/>
<dbReference type="AlphaFoldDB" id="A0A086ANW3"/>
<evidence type="ECO:0000313" key="4">
    <source>
        <dbReference type="Proteomes" id="UP000028712"/>
    </source>
</evidence>